<evidence type="ECO:0000256" key="3">
    <source>
        <dbReference type="SAM" id="MobiDB-lite"/>
    </source>
</evidence>
<proteinExistence type="predicted"/>
<sequence length="430" mass="46130">MVSAECASGSDTLTTEGCSGCEELELCVGYTSTSSCSGSNCVTDGDCTYECLSVDNTSTTLVVLVTFGDYESSEEVAARDAGSYDDAELSSSGYEDYTSYWPWVSNNQVTNVDTISLSSSVKTFMLSGGNSSMQYPKSKVANVTLGPDFISLDTSVTGVVLHNLNLKDQVDSLSSLLPSSVQSLNIGNGLIQSFPTALSGLPSLQELYMDMNYVTSVDSSEVIDSLTYLSLQQNDLNSFTAVFPNLEYLYLNDNNFTRFPAAIYKHTKLTELYLTGNSFASMRFTQSEIDFLDNLTVLHLASSDFSVDLTCDVSKKTVVHDVTLCLSDKSDAAGASSLSDTGSSSSEVLSTTTSSDSSSSISVGAIVGIVCAAVVVFAIVIGFFMYRRRQKQNERDKLAATDEIAGNYQPEGDAERAVHTYAGSTQCTRY</sequence>
<feature type="region of interest" description="Disordered" evidence="3">
    <location>
        <begin position="332"/>
        <end position="359"/>
    </location>
</feature>
<evidence type="ECO:0000313" key="6">
    <source>
        <dbReference type="Proteomes" id="UP000693981"/>
    </source>
</evidence>
<dbReference type="AlphaFoldDB" id="A0A8T1WAX3"/>
<evidence type="ECO:0008006" key="7">
    <source>
        <dbReference type="Google" id="ProtNLM"/>
    </source>
</evidence>
<comment type="caution">
    <text evidence="5">The sequence shown here is derived from an EMBL/GenBank/DDBJ whole genome shotgun (WGS) entry which is preliminary data.</text>
</comment>
<evidence type="ECO:0000256" key="2">
    <source>
        <dbReference type="ARBA" id="ARBA00022737"/>
    </source>
</evidence>
<dbReference type="PANTHER" id="PTHR45712:SF22">
    <property type="entry name" value="INSULIN-LIKE GROWTH FACTOR-BINDING PROTEIN COMPLEX ACID LABILE SUBUNIT"/>
    <property type="match status" value="1"/>
</dbReference>
<evidence type="ECO:0000313" key="5">
    <source>
        <dbReference type="EMBL" id="KAG7391152.1"/>
    </source>
</evidence>
<name>A0A8T1WAX3_9STRA</name>
<dbReference type="EMBL" id="JAGDFL010000364">
    <property type="protein sequence ID" value="KAG7391152.1"/>
    <property type="molecule type" value="Genomic_DNA"/>
</dbReference>
<dbReference type="PANTHER" id="PTHR45712">
    <property type="entry name" value="AGAP008170-PA"/>
    <property type="match status" value="1"/>
</dbReference>
<keyword evidence="2" id="KW-0677">Repeat</keyword>
<organism evidence="5 6">
    <name type="scientific">Phytophthora boehmeriae</name>
    <dbReference type="NCBI Taxonomy" id="109152"/>
    <lineage>
        <taxon>Eukaryota</taxon>
        <taxon>Sar</taxon>
        <taxon>Stramenopiles</taxon>
        <taxon>Oomycota</taxon>
        <taxon>Peronosporomycetes</taxon>
        <taxon>Peronosporales</taxon>
        <taxon>Peronosporaceae</taxon>
        <taxon>Phytophthora</taxon>
    </lineage>
</organism>
<feature type="transmembrane region" description="Helical" evidence="4">
    <location>
        <begin position="361"/>
        <end position="386"/>
    </location>
</feature>
<dbReference type="Pfam" id="PF00560">
    <property type="entry name" value="LRR_1"/>
    <property type="match status" value="1"/>
</dbReference>
<keyword evidence="4" id="KW-0812">Transmembrane</keyword>
<keyword evidence="1" id="KW-0433">Leucine-rich repeat</keyword>
<keyword evidence="6" id="KW-1185">Reference proteome</keyword>
<dbReference type="InterPro" id="IPR050333">
    <property type="entry name" value="SLRP"/>
</dbReference>
<protein>
    <recommendedName>
        <fullName evidence="7">TKL protein kinase</fullName>
    </recommendedName>
</protein>
<reference evidence="5" key="1">
    <citation type="submission" date="2021-02" db="EMBL/GenBank/DDBJ databases">
        <authorList>
            <person name="Palmer J.M."/>
        </authorList>
    </citation>
    <scope>NUCLEOTIDE SEQUENCE</scope>
    <source>
        <strain evidence="5">SCRP23</strain>
    </source>
</reference>
<dbReference type="Proteomes" id="UP000693981">
    <property type="component" value="Unassembled WGS sequence"/>
</dbReference>
<evidence type="ECO:0000256" key="1">
    <source>
        <dbReference type="ARBA" id="ARBA00022614"/>
    </source>
</evidence>
<evidence type="ECO:0000256" key="4">
    <source>
        <dbReference type="SAM" id="Phobius"/>
    </source>
</evidence>
<dbReference type="CDD" id="cd21699">
    <property type="entry name" value="JMTM_APP_like"/>
    <property type="match status" value="1"/>
</dbReference>
<accession>A0A8T1WAX3</accession>
<dbReference type="InterPro" id="IPR001611">
    <property type="entry name" value="Leu-rich_rpt"/>
</dbReference>
<keyword evidence="4" id="KW-1133">Transmembrane helix</keyword>
<dbReference type="OrthoDB" id="112782at2759"/>
<gene>
    <name evidence="5" type="ORF">PHYBOEH_006779</name>
</gene>
<keyword evidence="4" id="KW-0472">Membrane</keyword>